<name>A0AAD7T7U1_9TELE</name>
<dbReference type="EMBL" id="JAINUG010000007">
    <property type="protein sequence ID" value="KAJ8416041.1"/>
    <property type="molecule type" value="Genomic_DNA"/>
</dbReference>
<proteinExistence type="predicted"/>
<reference evidence="1" key="1">
    <citation type="journal article" date="2023" name="Science">
        <title>Genome structures resolve the early diversification of teleost fishes.</title>
        <authorList>
            <person name="Parey E."/>
            <person name="Louis A."/>
            <person name="Montfort J."/>
            <person name="Bouchez O."/>
            <person name="Roques C."/>
            <person name="Iampietro C."/>
            <person name="Lluch J."/>
            <person name="Castinel A."/>
            <person name="Donnadieu C."/>
            <person name="Desvignes T."/>
            <person name="Floi Bucao C."/>
            <person name="Jouanno E."/>
            <person name="Wen M."/>
            <person name="Mejri S."/>
            <person name="Dirks R."/>
            <person name="Jansen H."/>
            <person name="Henkel C."/>
            <person name="Chen W.J."/>
            <person name="Zahm M."/>
            <person name="Cabau C."/>
            <person name="Klopp C."/>
            <person name="Thompson A.W."/>
            <person name="Robinson-Rechavi M."/>
            <person name="Braasch I."/>
            <person name="Lecointre G."/>
            <person name="Bobe J."/>
            <person name="Postlethwait J.H."/>
            <person name="Berthelot C."/>
            <person name="Roest Crollius H."/>
            <person name="Guiguen Y."/>
        </authorList>
    </citation>
    <scope>NUCLEOTIDE SEQUENCE</scope>
    <source>
        <strain evidence="1">NC1722</strain>
    </source>
</reference>
<keyword evidence="2" id="KW-1185">Reference proteome</keyword>
<gene>
    <name evidence="1" type="ORF">AAFF_G00380630</name>
</gene>
<organism evidence="1 2">
    <name type="scientific">Aldrovandia affinis</name>
    <dbReference type="NCBI Taxonomy" id="143900"/>
    <lineage>
        <taxon>Eukaryota</taxon>
        <taxon>Metazoa</taxon>
        <taxon>Chordata</taxon>
        <taxon>Craniata</taxon>
        <taxon>Vertebrata</taxon>
        <taxon>Euteleostomi</taxon>
        <taxon>Actinopterygii</taxon>
        <taxon>Neopterygii</taxon>
        <taxon>Teleostei</taxon>
        <taxon>Notacanthiformes</taxon>
        <taxon>Halosauridae</taxon>
        <taxon>Aldrovandia</taxon>
    </lineage>
</organism>
<evidence type="ECO:0000313" key="1">
    <source>
        <dbReference type="EMBL" id="KAJ8416041.1"/>
    </source>
</evidence>
<protein>
    <submittedName>
        <fullName evidence="1">Uncharacterized protein</fullName>
    </submittedName>
</protein>
<sequence>MWTLLGVNGGTVQPALHGSTPGDLWGISSQRKECLWVRPPACCTKQLAHLAERLPDLDCFLGTPLAAPLAQPAHIRPSPMAHSDSAPSGL</sequence>
<accession>A0AAD7T7U1</accession>
<dbReference type="Proteomes" id="UP001221898">
    <property type="component" value="Unassembled WGS sequence"/>
</dbReference>
<evidence type="ECO:0000313" key="2">
    <source>
        <dbReference type="Proteomes" id="UP001221898"/>
    </source>
</evidence>
<dbReference type="AlphaFoldDB" id="A0AAD7T7U1"/>
<comment type="caution">
    <text evidence="1">The sequence shown here is derived from an EMBL/GenBank/DDBJ whole genome shotgun (WGS) entry which is preliminary data.</text>
</comment>